<protein>
    <submittedName>
        <fullName evidence="1">Uncharacterized protein</fullName>
    </submittedName>
</protein>
<evidence type="ECO:0000313" key="2">
    <source>
        <dbReference type="Proteomes" id="UP001162992"/>
    </source>
</evidence>
<sequence>MADLGANWRDRRVDGGATRTGYGVSRSIDDYISHGDRVYNDRGPRADFLGGGSDFLRPGLAYEAGLSSGMSLGPGSGLGFGLAGGRSGSFAGGSLGSLDGSSLRAPGGRVADLDIGLGGGSASSGLKNGIARNPERRQDTLPPDASSTLYVDGLPLDCTRREAAHIFRPFIGFKDLRVLHREGKRSGDKVVLCFVEFADARCAATALQALQDYKFDESDKDSYLLRISFARNPGPRGAARDDDYDRHARRR</sequence>
<organism evidence="1 2">
    <name type="scientific">Diphasiastrum complanatum</name>
    <name type="common">Issler's clubmoss</name>
    <name type="synonym">Lycopodium complanatum</name>
    <dbReference type="NCBI Taxonomy" id="34168"/>
    <lineage>
        <taxon>Eukaryota</taxon>
        <taxon>Viridiplantae</taxon>
        <taxon>Streptophyta</taxon>
        <taxon>Embryophyta</taxon>
        <taxon>Tracheophyta</taxon>
        <taxon>Lycopodiopsida</taxon>
        <taxon>Lycopodiales</taxon>
        <taxon>Lycopodiaceae</taxon>
        <taxon>Lycopodioideae</taxon>
        <taxon>Diphasiastrum</taxon>
    </lineage>
</organism>
<gene>
    <name evidence="1" type="ORF">O6H91_09G057500</name>
</gene>
<accession>A0ACC2CPE8</accession>
<name>A0ACC2CPE8_DIPCM</name>
<reference evidence="2" key="1">
    <citation type="journal article" date="2024" name="Proc. Natl. Acad. Sci. U.S.A.">
        <title>Extraordinary preservation of gene collinearity over three hundred million years revealed in homosporous lycophytes.</title>
        <authorList>
            <person name="Li C."/>
            <person name="Wickell D."/>
            <person name="Kuo L.Y."/>
            <person name="Chen X."/>
            <person name="Nie B."/>
            <person name="Liao X."/>
            <person name="Peng D."/>
            <person name="Ji J."/>
            <person name="Jenkins J."/>
            <person name="Williams M."/>
            <person name="Shu S."/>
            <person name="Plott C."/>
            <person name="Barry K."/>
            <person name="Rajasekar S."/>
            <person name="Grimwood J."/>
            <person name="Han X."/>
            <person name="Sun S."/>
            <person name="Hou Z."/>
            <person name="He W."/>
            <person name="Dai G."/>
            <person name="Sun C."/>
            <person name="Schmutz J."/>
            <person name="Leebens-Mack J.H."/>
            <person name="Li F.W."/>
            <person name="Wang L."/>
        </authorList>
    </citation>
    <scope>NUCLEOTIDE SEQUENCE [LARGE SCALE GENOMIC DNA]</scope>
    <source>
        <strain evidence="2">cv. PW_Plant_1</strain>
    </source>
</reference>
<dbReference type="Proteomes" id="UP001162992">
    <property type="component" value="Chromosome 9"/>
</dbReference>
<evidence type="ECO:0000313" key="1">
    <source>
        <dbReference type="EMBL" id="KAJ7543896.1"/>
    </source>
</evidence>
<keyword evidence="2" id="KW-1185">Reference proteome</keyword>
<proteinExistence type="predicted"/>
<dbReference type="EMBL" id="CM055100">
    <property type="protein sequence ID" value="KAJ7543896.1"/>
    <property type="molecule type" value="Genomic_DNA"/>
</dbReference>
<comment type="caution">
    <text evidence="1">The sequence shown here is derived from an EMBL/GenBank/DDBJ whole genome shotgun (WGS) entry which is preliminary data.</text>
</comment>